<sequence length="226" mass="24925">MEVAIRAFKATTDPETCLKFIEGHRRLLEAHFGVAKITSSNTSWMHHENTYVIVAESLDREKIYGGARVQVADGQFPLPIESAIGQYDPAIHQQASPGTSEICGLWNSMEVAGLGIGSIFMARVGVVVAMQLNVEKIFFLCAPVTVRIGKRIGGLVETSLGDKGNFFYPKDDFVATAMVINDSKTLVSADEKERKKIFELFENPEQSRITETGPKGELLVDYLLKV</sequence>
<accession>A0ABZ0VZJ0</accession>
<dbReference type="RefSeq" id="WP_114790075.1">
    <property type="nucleotide sequence ID" value="NZ_CP139960.1"/>
</dbReference>
<name>A0ABZ0VZJ0_9BACT</name>
<keyword evidence="2" id="KW-1185">Reference proteome</keyword>
<reference evidence="1 2" key="1">
    <citation type="submission" date="2023-12" db="EMBL/GenBank/DDBJ databases">
        <title>Genome sequencing and assembly of bacterial species from a model synthetic community.</title>
        <authorList>
            <person name="Hogle S.L."/>
        </authorList>
    </citation>
    <scope>NUCLEOTIDE SEQUENCE [LARGE SCALE GENOMIC DNA]</scope>
    <source>
        <strain evidence="1 2">HAMBI_3031</strain>
    </source>
</reference>
<dbReference type="Proteomes" id="UP001325680">
    <property type="component" value="Chromosome"/>
</dbReference>
<evidence type="ECO:0000313" key="2">
    <source>
        <dbReference type="Proteomes" id="UP001325680"/>
    </source>
</evidence>
<gene>
    <name evidence="1" type="ORF">U0035_12265</name>
</gene>
<organism evidence="1 2">
    <name type="scientific">Niabella yanshanensis</name>
    <dbReference type="NCBI Taxonomy" id="577386"/>
    <lineage>
        <taxon>Bacteria</taxon>
        <taxon>Pseudomonadati</taxon>
        <taxon>Bacteroidota</taxon>
        <taxon>Chitinophagia</taxon>
        <taxon>Chitinophagales</taxon>
        <taxon>Chitinophagaceae</taxon>
        <taxon>Niabella</taxon>
    </lineage>
</organism>
<proteinExistence type="predicted"/>
<evidence type="ECO:0000313" key="1">
    <source>
        <dbReference type="EMBL" id="WQD36440.1"/>
    </source>
</evidence>
<dbReference type="EMBL" id="CP139960">
    <property type="protein sequence ID" value="WQD36440.1"/>
    <property type="molecule type" value="Genomic_DNA"/>
</dbReference>
<protein>
    <submittedName>
        <fullName evidence="1">Uncharacterized protein</fullName>
    </submittedName>
</protein>